<dbReference type="Gene3D" id="3.40.50.2020">
    <property type="match status" value="1"/>
</dbReference>
<reference evidence="2 3" key="1">
    <citation type="submission" date="2016-01" db="EMBL/GenBank/DDBJ databases">
        <title>High potential of lignocellulose degradation of a new Verrucomicrobia species.</title>
        <authorList>
            <person name="Wang Y."/>
            <person name="Shi Y."/>
            <person name="Qiu Z."/>
            <person name="Liu S."/>
            <person name="Yang H."/>
        </authorList>
    </citation>
    <scope>NUCLEOTIDE SEQUENCE [LARGE SCALE GENOMIC DNA]</scope>
    <source>
        <strain evidence="2 3">TSB47</strain>
    </source>
</reference>
<organism evidence="2 3">
    <name type="scientific">Termitidicoccus mucosus</name>
    <dbReference type="NCBI Taxonomy" id="1184151"/>
    <lineage>
        <taxon>Bacteria</taxon>
        <taxon>Pseudomonadati</taxon>
        <taxon>Verrucomicrobiota</taxon>
        <taxon>Opitutia</taxon>
        <taxon>Opitutales</taxon>
        <taxon>Opitutaceae</taxon>
        <taxon>Termitidicoccus</taxon>
    </lineage>
</organism>
<evidence type="ECO:0000313" key="2">
    <source>
        <dbReference type="EMBL" id="OAM89219.1"/>
    </source>
</evidence>
<keyword evidence="2" id="KW-0808">Transferase</keyword>
<dbReference type="Proteomes" id="UP000078486">
    <property type="component" value="Unassembled WGS sequence"/>
</dbReference>
<proteinExistence type="predicted"/>
<dbReference type="InterPro" id="IPR029057">
    <property type="entry name" value="PRTase-like"/>
</dbReference>
<dbReference type="EMBL" id="LRRQ01000102">
    <property type="protein sequence ID" value="OAM89219.1"/>
    <property type="molecule type" value="Genomic_DNA"/>
</dbReference>
<keyword evidence="3" id="KW-1185">Reference proteome</keyword>
<sequence>MTVAADQKTFADIIARLRVLAIPEEFDMIVAIANGGLLPAALLHERLGLEVNVLRINWRAPDNTPRGPAPRLLREPDFDFAGKRLLLADDRIKSGTTIVFAKQVLSAAALIRTFAINGAADYALYDEDCFRMPWRL</sequence>
<dbReference type="AlphaFoldDB" id="A0A178IJ39"/>
<dbReference type="InterPro" id="IPR000836">
    <property type="entry name" value="PRTase_dom"/>
</dbReference>
<dbReference type="Pfam" id="PF00156">
    <property type="entry name" value="Pribosyltran"/>
    <property type="match status" value="1"/>
</dbReference>
<protein>
    <submittedName>
        <fullName evidence="2">Phosphoribosyltransferase</fullName>
    </submittedName>
</protein>
<keyword evidence="2" id="KW-0328">Glycosyltransferase</keyword>
<comment type="caution">
    <text evidence="2">The sequence shown here is derived from an EMBL/GenBank/DDBJ whole genome shotgun (WGS) entry which is preliminary data.</text>
</comment>
<dbReference type="GO" id="GO:0016757">
    <property type="term" value="F:glycosyltransferase activity"/>
    <property type="evidence" value="ECO:0007669"/>
    <property type="project" value="UniProtKB-KW"/>
</dbReference>
<dbReference type="OrthoDB" id="199120at2"/>
<accession>A0A178IJ39</accession>
<gene>
    <name evidence="2" type="ORF">AW736_14295</name>
</gene>
<dbReference type="STRING" id="1184151.AW736_14295"/>
<dbReference type="SUPFAM" id="SSF53271">
    <property type="entry name" value="PRTase-like"/>
    <property type="match status" value="1"/>
</dbReference>
<dbReference type="CDD" id="cd06223">
    <property type="entry name" value="PRTases_typeI"/>
    <property type="match status" value="1"/>
</dbReference>
<feature type="domain" description="Phosphoribosyltransferase" evidence="1">
    <location>
        <begin position="14"/>
        <end position="103"/>
    </location>
</feature>
<name>A0A178IJ39_9BACT</name>
<evidence type="ECO:0000259" key="1">
    <source>
        <dbReference type="Pfam" id="PF00156"/>
    </source>
</evidence>
<evidence type="ECO:0000313" key="3">
    <source>
        <dbReference type="Proteomes" id="UP000078486"/>
    </source>
</evidence>
<dbReference type="RefSeq" id="WP_068770859.1">
    <property type="nucleotide sequence ID" value="NZ_CP109796.1"/>
</dbReference>